<organism evidence="2 3">
    <name type="scientific">Aspergillus fumigatiaffinis</name>
    <dbReference type="NCBI Taxonomy" id="340414"/>
    <lineage>
        <taxon>Eukaryota</taxon>
        <taxon>Fungi</taxon>
        <taxon>Dikarya</taxon>
        <taxon>Ascomycota</taxon>
        <taxon>Pezizomycotina</taxon>
        <taxon>Eurotiomycetes</taxon>
        <taxon>Eurotiomycetidae</taxon>
        <taxon>Eurotiales</taxon>
        <taxon>Aspergillaceae</taxon>
        <taxon>Aspergillus</taxon>
        <taxon>Aspergillus subgen. Fumigati</taxon>
    </lineage>
</organism>
<dbReference type="EMBL" id="JAAAPX010000032">
    <property type="protein sequence ID" value="KAF4239432.1"/>
    <property type="molecule type" value="Genomic_DNA"/>
</dbReference>
<proteinExistence type="predicted"/>
<dbReference type="PANTHER" id="PTHR47260:SF3">
    <property type="entry name" value="THIOESTERASE FAMILY PROTEIN (AFU_ORTHOLOGUE AFUA_7G03960)"/>
    <property type="match status" value="1"/>
</dbReference>
<dbReference type="PANTHER" id="PTHR47260">
    <property type="entry name" value="UPF0644 PROTEIN PB2B4.06"/>
    <property type="match status" value="1"/>
</dbReference>
<reference evidence="2" key="2">
    <citation type="submission" date="2020-04" db="EMBL/GenBank/DDBJ databases">
        <authorList>
            <person name="Santos R.A.C."/>
            <person name="Steenwyk J.L."/>
            <person name="Rivero-Menendez O."/>
            <person name="Mead M.E."/>
            <person name="Silva L.P."/>
            <person name="Bastos R.W."/>
            <person name="Alastruey-Izquierdo A."/>
            <person name="Goldman G.H."/>
            <person name="Rokas A."/>
        </authorList>
    </citation>
    <scope>NUCLEOTIDE SEQUENCE</scope>
    <source>
        <strain evidence="2">CNM-CM6805</strain>
    </source>
</reference>
<feature type="domain" description="Thioesterase" evidence="1">
    <location>
        <begin position="115"/>
        <end position="172"/>
    </location>
</feature>
<evidence type="ECO:0000313" key="3">
    <source>
        <dbReference type="Proteomes" id="UP000653565"/>
    </source>
</evidence>
<dbReference type="AlphaFoldDB" id="A0A8H4MD09"/>
<evidence type="ECO:0000313" key="2">
    <source>
        <dbReference type="EMBL" id="KAF4239432.1"/>
    </source>
</evidence>
<dbReference type="SUPFAM" id="SSF54637">
    <property type="entry name" value="Thioesterase/thiol ester dehydrase-isomerase"/>
    <property type="match status" value="1"/>
</dbReference>
<dbReference type="Proteomes" id="UP000653565">
    <property type="component" value="Unassembled WGS sequence"/>
</dbReference>
<accession>A0A8H4MD09</accession>
<dbReference type="InterPro" id="IPR052061">
    <property type="entry name" value="PTE-AB_protein"/>
</dbReference>
<protein>
    <recommendedName>
        <fullName evidence="1">Thioesterase domain-containing protein</fullName>
    </recommendedName>
</protein>
<dbReference type="CDD" id="cd03443">
    <property type="entry name" value="PaaI_thioesterase"/>
    <property type="match status" value="1"/>
</dbReference>
<comment type="caution">
    <text evidence="2">The sequence shown here is derived from an EMBL/GenBank/DDBJ whole genome shotgun (WGS) entry which is preliminary data.</text>
</comment>
<keyword evidence="3" id="KW-1185">Reference proteome</keyword>
<evidence type="ECO:0000259" key="1">
    <source>
        <dbReference type="Pfam" id="PF03061"/>
    </source>
</evidence>
<dbReference type="InterPro" id="IPR006683">
    <property type="entry name" value="Thioestr_dom"/>
</dbReference>
<dbReference type="InterPro" id="IPR029069">
    <property type="entry name" value="HotDog_dom_sf"/>
</dbReference>
<sequence length="215" mass="23370">MCHRRSNGGSAPCPAYVLAARLLQDKSYAPYGSFQRHNDADGDRFGYFGGTLATAETIPTRLILRRRTLQPPLATSPPWPDSKTKPSLAQLSGLLADIIVIFELSSPGVSGHPSTAHGGVLASCFDETMHKAVAAHLLETRQVGKPYTAQLDIRYHRPVQVPGFLIIRAKVVARIGRKFWLRAVASQQLDHGEESLTTDAVALFLQLGDSTSGRL</sequence>
<dbReference type="Gene3D" id="3.10.129.10">
    <property type="entry name" value="Hotdog Thioesterase"/>
    <property type="match status" value="1"/>
</dbReference>
<dbReference type="Pfam" id="PF03061">
    <property type="entry name" value="4HBT"/>
    <property type="match status" value="1"/>
</dbReference>
<reference evidence="2" key="1">
    <citation type="journal article" date="2020" name="bioRxiv">
        <title>Genomic and phenotypic heterogeneity of clinical isolates of the human pathogens Aspergillus fumigatus, Aspergillus lentulus and Aspergillus fumigatiaffinis.</title>
        <authorList>
            <person name="dos Santos R.A.C."/>
            <person name="Steenwyk J.L."/>
            <person name="Rivero-Menendez O."/>
            <person name="Mead M.E."/>
            <person name="Silva L.P."/>
            <person name="Bastos R.W."/>
            <person name="Alastruey-Izquierdo A."/>
            <person name="Goldman G.H."/>
            <person name="Rokas A."/>
        </authorList>
    </citation>
    <scope>NUCLEOTIDE SEQUENCE</scope>
    <source>
        <strain evidence="2">CNM-CM6805</strain>
    </source>
</reference>
<name>A0A8H4MD09_9EURO</name>
<gene>
    <name evidence="2" type="ORF">CNMCM6805_005854</name>
</gene>